<reference evidence="1" key="1">
    <citation type="submission" date="2023-05" db="EMBL/GenBank/DDBJ databases">
        <title>Streptantibioticus silvisoli sp. nov., acidotolerant actinomycetes 1 from pine litter.</title>
        <authorList>
            <person name="Swiecimska M."/>
            <person name="Golinska P."/>
            <person name="Sangal V."/>
            <person name="Wachnowicz B."/>
            <person name="Goodfellow M."/>
        </authorList>
    </citation>
    <scope>NUCLEOTIDE SEQUENCE</scope>
    <source>
        <strain evidence="1">SL13</strain>
    </source>
</reference>
<accession>A0AA90JX88</accession>
<proteinExistence type="predicted"/>
<dbReference type="EMBL" id="JABXJJ020000012">
    <property type="protein sequence ID" value="MDI5969866.1"/>
    <property type="molecule type" value="Genomic_DNA"/>
</dbReference>
<evidence type="ECO:0000313" key="1">
    <source>
        <dbReference type="EMBL" id="MDI5969866.1"/>
    </source>
</evidence>
<protein>
    <submittedName>
        <fullName evidence="1">Uncharacterized protein</fullName>
    </submittedName>
</protein>
<dbReference type="RefSeq" id="WP_271316352.1">
    <property type="nucleotide sequence ID" value="NZ_JABXJJ020000012.1"/>
</dbReference>
<dbReference type="AlphaFoldDB" id="A0AA90JX88"/>
<comment type="caution">
    <text evidence="1">The sequence shown here is derived from an EMBL/GenBank/DDBJ whole genome shotgun (WGS) entry which is preliminary data.</text>
</comment>
<sequence>MAESMDWRSLWRTADVEDFAHDLVGELRSAMAHGVVEPDETMGIAAAAAESCAALPMALRGSDWAIRTPWEVAAVASAAFAMAESAVEALRGLTGVLQHMEARGDLASHTVVAASSRLTAAADELSSFVRHDAEQTVAHLIGMPSAVPAPPANVHETLVAVATMLGDLATLNNRENSAGHIPDGDNGFGCGCDVEIEYRGDSWNFARGDSTWSLLREKDGQKQSDGSTVFPTSYELPAASAVADPRQLTEQLLRELADWASEADDDPDPSRGLHLIR</sequence>
<organism evidence="1">
    <name type="scientific">Streptantibioticus silvisoli</name>
    <dbReference type="NCBI Taxonomy" id="2705255"/>
    <lineage>
        <taxon>Bacteria</taxon>
        <taxon>Bacillati</taxon>
        <taxon>Actinomycetota</taxon>
        <taxon>Actinomycetes</taxon>
        <taxon>Kitasatosporales</taxon>
        <taxon>Streptomycetaceae</taxon>
        <taxon>Streptantibioticus</taxon>
    </lineage>
</organism>
<name>A0AA90JX88_9ACTN</name>
<gene>
    <name evidence="1" type="ORF">POF50_011050</name>
</gene>